<evidence type="ECO:0000313" key="3">
    <source>
        <dbReference type="Proteomes" id="UP000509704"/>
    </source>
</evidence>
<comment type="similarity">
    <text evidence="1">Belongs to the STXBP/unc-18/SEC1 family.</text>
</comment>
<dbReference type="InterPro" id="IPR027482">
    <property type="entry name" value="Sec1-like_dom2"/>
</dbReference>
<dbReference type="Gene3D" id="3.90.830.10">
    <property type="entry name" value="Syntaxin Binding Protein 1, Chain A, domain 2"/>
    <property type="match status" value="1"/>
</dbReference>
<dbReference type="InterPro" id="IPR043155">
    <property type="entry name" value="VPS33_dom3b"/>
</dbReference>
<dbReference type="Proteomes" id="UP000509704">
    <property type="component" value="Chromosome 2"/>
</dbReference>
<dbReference type="GeneID" id="59235267"/>
<dbReference type="GO" id="GO:0016192">
    <property type="term" value="P:vesicle-mediated transport"/>
    <property type="evidence" value="ECO:0007669"/>
    <property type="project" value="InterPro"/>
</dbReference>
<dbReference type="InterPro" id="IPR001619">
    <property type="entry name" value="Sec1-like"/>
</dbReference>
<dbReference type="Gene3D" id="1.25.40.850">
    <property type="match status" value="1"/>
</dbReference>
<dbReference type="RefSeq" id="XP_037143333.1">
    <property type="nucleotide sequence ID" value="XM_037287438.1"/>
</dbReference>
<dbReference type="InterPro" id="IPR036045">
    <property type="entry name" value="Sec1-like_sf"/>
</dbReference>
<name>A0A7H9AYW0_ZYGMR</name>
<dbReference type="OrthoDB" id="10262287at2759"/>
<dbReference type="AlphaFoldDB" id="A0A7H9AYW0"/>
<dbReference type="PANTHER" id="PTHR11679">
    <property type="entry name" value="VESICLE PROTEIN SORTING-ASSOCIATED"/>
    <property type="match status" value="1"/>
</dbReference>
<dbReference type="EMBL" id="CP058605">
    <property type="protein sequence ID" value="QLG71605.1"/>
    <property type="molecule type" value="Genomic_DNA"/>
</dbReference>
<dbReference type="KEGG" id="zmk:HG535_0B06500"/>
<keyword evidence="3" id="KW-1185">Reference proteome</keyword>
<protein>
    <submittedName>
        <fullName evidence="2">Uncharacterized protein</fullName>
    </submittedName>
</protein>
<organism evidence="2 3">
    <name type="scientific">Zygotorulaspora mrakii</name>
    <name type="common">Zygosaccharomyces mrakii</name>
    <dbReference type="NCBI Taxonomy" id="42260"/>
    <lineage>
        <taxon>Eukaryota</taxon>
        <taxon>Fungi</taxon>
        <taxon>Dikarya</taxon>
        <taxon>Ascomycota</taxon>
        <taxon>Saccharomycotina</taxon>
        <taxon>Saccharomycetes</taxon>
        <taxon>Saccharomycetales</taxon>
        <taxon>Saccharomycetaceae</taxon>
        <taxon>Zygotorulaspora</taxon>
    </lineage>
</organism>
<evidence type="ECO:0000256" key="1">
    <source>
        <dbReference type="ARBA" id="ARBA00009884"/>
    </source>
</evidence>
<dbReference type="Gene3D" id="3.40.50.1910">
    <property type="match status" value="2"/>
</dbReference>
<reference evidence="2 3" key="1">
    <citation type="submission" date="2020-07" db="EMBL/GenBank/DDBJ databases">
        <title>The yeast mating-type switching endonuclease HO is a domesticated member of an unorthodox homing genetic element family.</title>
        <authorList>
            <person name="Coughlan A.Y."/>
            <person name="Lombardi L."/>
            <person name="Braun-Galleani S."/>
            <person name="Martos A.R."/>
            <person name="Galeote V."/>
            <person name="Bigey F."/>
            <person name="Dequin S."/>
            <person name="Byrne K.P."/>
            <person name="Wolfe K.H."/>
        </authorList>
    </citation>
    <scope>NUCLEOTIDE SEQUENCE [LARGE SCALE GENOMIC DNA]</scope>
    <source>
        <strain evidence="2 3">NRRL Y-6702</strain>
    </source>
</reference>
<evidence type="ECO:0000313" key="2">
    <source>
        <dbReference type="EMBL" id="QLG71605.1"/>
    </source>
</evidence>
<dbReference type="InterPro" id="IPR043127">
    <property type="entry name" value="Sec-1-like_dom3a"/>
</dbReference>
<gene>
    <name evidence="2" type="ORF">HG535_0B06500</name>
</gene>
<dbReference type="Pfam" id="PF00995">
    <property type="entry name" value="Sec1"/>
    <property type="match status" value="1"/>
</dbReference>
<sequence>MISRWNTRKFGKTLSENLCHILKEIPSHNQILAVQPQIVPFLSQLISFSQLTESTPARKIILLDEQAENNIRDIVVGMEDMTLVFIIDIRTELIVPDKLTRILGEFRNHGANVIYCTWKNQISNRLLDSEAEHQVTIPHFIKSQLKMFDDIGLYAWNILPVPEVDDNLLLCDLLFNNEGDNMYAPSNYSMQGATRGILVDNMVNCLQSLIEETNSTVTHTVSLGDESKKFLDLLHKRIEDNTDRKEHFIKDTLYGEKYSGLETDLIVLERDMDPLTPLLTQLTYAGLLDDLHEFMPGGKLKYVENVTLKYQDDEIWDSLKYMNFGALGPMLNQSARELQESYDSRHKAESVGEIRQFVDSLGSLQGKQKLLKMHTSLSSDILGDVANNEDYNFNRVLEIEQDLLLQNLENKGSYDAIMDLNYENQVEMRRILRLACISSVCKDGLRDKDYESMKRELIDSYGIEICFQLQRLTLAGLFTSKSLIADNIVSPFWKREYRYISSWLDTLPPIDDEEGDQNGLEGKNDATHPKDATFAYCGVVPLTTRFIQLLYDRTVLSKNYSSQQPFILSREPSIAKTGELFEQIYGTASVAKQESWLPPVRKNRRRVTIGKSDKKKANDIAIIVFLGGVTLGEVSTIRFLQDRLREKDINKRFIIVSDGLINGNRTIDSAINVKLRTTPTDI</sequence>
<proteinExistence type="inferred from homology"/>
<accession>A0A7H9AYW0</accession>
<dbReference type="SUPFAM" id="SSF56815">
    <property type="entry name" value="Sec1/munc18-like (SM) proteins"/>
    <property type="match status" value="1"/>
</dbReference>